<dbReference type="EMBL" id="JAINUF010000017">
    <property type="protein sequence ID" value="KAJ8339201.1"/>
    <property type="molecule type" value="Genomic_DNA"/>
</dbReference>
<sequence length="94" mass="9242">MSGAPGPAQPPPPPPCPGGGPPASVFRGVGGGRFDQARGHGCADVAREDAFTLPLRASLRPADSLCAASLPGSLQKAPGSIADLQRASASSEVV</sequence>
<protein>
    <submittedName>
        <fullName evidence="2">Uncharacterized protein</fullName>
    </submittedName>
</protein>
<proteinExistence type="predicted"/>
<evidence type="ECO:0000313" key="3">
    <source>
        <dbReference type="Proteomes" id="UP001152622"/>
    </source>
</evidence>
<comment type="caution">
    <text evidence="2">The sequence shown here is derived from an EMBL/GenBank/DDBJ whole genome shotgun (WGS) entry which is preliminary data.</text>
</comment>
<keyword evidence="3" id="KW-1185">Reference proteome</keyword>
<feature type="compositionally biased region" description="Pro residues" evidence="1">
    <location>
        <begin position="7"/>
        <end position="20"/>
    </location>
</feature>
<dbReference type="AlphaFoldDB" id="A0A9Q1EI19"/>
<gene>
    <name evidence="2" type="ORF">SKAU_G00359870</name>
</gene>
<feature type="region of interest" description="Disordered" evidence="1">
    <location>
        <begin position="1"/>
        <end position="38"/>
    </location>
</feature>
<evidence type="ECO:0000313" key="2">
    <source>
        <dbReference type="EMBL" id="KAJ8339201.1"/>
    </source>
</evidence>
<evidence type="ECO:0000256" key="1">
    <source>
        <dbReference type="SAM" id="MobiDB-lite"/>
    </source>
</evidence>
<dbReference type="Proteomes" id="UP001152622">
    <property type="component" value="Chromosome 17"/>
</dbReference>
<organism evidence="2 3">
    <name type="scientific">Synaphobranchus kaupii</name>
    <name type="common">Kaup's arrowtooth eel</name>
    <dbReference type="NCBI Taxonomy" id="118154"/>
    <lineage>
        <taxon>Eukaryota</taxon>
        <taxon>Metazoa</taxon>
        <taxon>Chordata</taxon>
        <taxon>Craniata</taxon>
        <taxon>Vertebrata</taxon>
        <taxon>Euteleostomi</taxon>
        <taxon>Actinopterygii</taxon>
        <taxon>Neopterygii</taxon>
        <taxon>Teleostei</taxon>
        <taxon>Anguilliformes</taxon>
        <taxon>Synaphobranchidae</taxon>
        <taxon>Synaphobranchus</taxon>
    </lineage>
</organism>
<accession>A0A9Q1EI19</accession>
<reference evidence="2" key="1">
    <citation type="journal article" date="2023" name="Science">
        <title>Genome structures resolve the early diversification of teleost fishes.</title>
        <authorList>
            <person name="Parey E."/>
            <person name="Louis A."/>
            <person name="Montfort J."/>
            <person name="Bouchez O."/>
            <person name="Roques C."/>
            <person name="Iampietro C."/>
            <person name="Lluch J."/>
            <person name="Castinel A."/>
            <person name="Donnadieu C."/>
            <person name="Desvignes T."/>
            <person name="Floi Bucao C."/>
            <person name="Jouanno E."/>
            <person name="Wen M."/>
            <person name="Mejri S."/>
            <person name="Dirks R."/>
            <person name="Jansen H."/>
            <person name="Henkel C."/>
            <person name="Chen W.J."/>
            <person name="Zahm M."/>
            <person name="Cabau C."/>
            <person name="Klopp C."/>
            <person name="Thompson A.W."/>
            <person name="Robinson-Rechavi M."/>
            <person name="Braasch I."/>
            <person name="Lecointre G."/>
            <person name="Bobe J."/>
            <person name="Postlethwait J.H."/>
            <person name="Berthelot C."/>
            <person name="Roest Crollius H."/>
            <person name="Guiguen Y."/>
        </authorList>
    </citation>
    <scope>NUCLEOTIDE SEQUENCE</scope>
    <source>
        <strain evidence="2">WJC10195</strain>
    </source>
</reference>
<name>A0A9Q1EI19_SYNKA</name>